<keyword evidence="1" id="KW-0812">Transmembrane</keyword>
<sequence length="66" mass="7750">MLLPSTEMDSNSLFLFVVLLIIENAFLRMSIKHVLNWILFYIFAYMLLFALFWTTNNVFLGKARAS</sequence>
<reference evidence="2" key="1">
    <citation type="submission" date="2015-12" db="EMBL/GenBank/DDBJ databases">
        <title>Gene expression during late stages of embryo sac development: a critical building block for successful pollen-pistil interactions.</title>
        <authorList>
            <person name="Liu Y."/>
            <person name="Joly V."/>
            <person name="Sabar M."/>
            <person name="Matton D.P."/>
        </authorList>
    </citation>
    <scope>NUCLEOTIDE SEQUENCE</scope>
</reference>
<feature type="transmembrane region" description="Helical" evidence="1">
    <location>
        <begin position="12"/>
        <end position="31"/>
    </location>
</feature>
<feature type="transmembrane region" description="Helical" evidence="1">
    <location>
        <begin position="37"/>
        <end position="60"/>
    </location>
</feature>
<dbReference type="EMBL" id="GEDG01033947">
    <property type="protein sequence ID" value="JAP09994.1"/>
    <property type="molecule type" value="Transcribed_RNA"/>
</dbReference>
<proteinExistence type="predicted"/>
<keyword evidence="1" id="KW-0472">Membrane</keyword>
<evidence type="ECO:0000313" key="2">
    <source>
        <dbReference type="EMBL" id="JAP09994.1"/>
    </source>
</evidence>
<organism evidence="2">
    <name type="scientific">Solanum chacoense</name>
    <name type="common">Chaco potato</name>
    <dbReference type="NCBI Taxonomy" id="4108"/>
    <lineage>
        <taxon>Eukaryota</taxon>
        <taxon>Viridiplantae</taxon>
        <taxon>Streptophyta</taxon>
        <taxon>Embryophyta</taxon>
        <taxon>Tracheophyta</taxon>
        <taxon>Spermatophyta</taxon>
        <taxon>Magnoliopsida</taxon>
        <taxon>eudicotyledons</taxon>
        <taxon>Gunneridae</taxon>
        <taxon>Pentapetalae</taxon>
        <taxon>asterids</taxon>
        <taxon>lamiids</taxon>
        <taxon>Solanales</taxon>
        <taxon>Solanaceae</taxon>
        <taxon>Solanoideae</taxon>
        <taxon>Solaneae</taxon>
        <taxon>Solanum</taxon>
    </lineage>
</organism>
<name>A0A0V0GQ25_SOLCH</name>
<protein>
    <submittedName>
        <fullName evidence="2">Putative ovule protein</fullName>
    </submittedName>
</protein>
<keyword evidence="1" id="KW-1133">Transmembrane helix</keyword>
<dbReference type="AlphaFoldDB" id="A0A0V0GQ25"/>
<evidence type="ECO:0000256" key="1">
    <source>
        <dbReference type="SAM" id="Phobius"/>
    </source>
</evidence>
<accession>A0A0V0GQ25</accession>